<dbReference type="EMBL" id="MZGV01000036">
    <property type="protein sequence ID" value="OPJ60047.1"/>
    <property type="molecule type" value="Genomic_DNA"/>
</dbReference>
<dbReference type="InterPro" id="IPR036390">
    <property type="entry name" value="WH_DNA-bd_sf"/>
</dbReference>
<evidence type="ECO:0000313" key="7">
    <source>
        <dbReference type="Proteomes" id="UP000190080"/>
    </source>
</evidence>
<keyword evidence="2" id="KW-0805">Transcription regulation</keyword>
<dbReference type="Gene3D" id="1.10.10.10">
    <property type="entry name" value="Winged helix-like DNA-binding domain superfamily/Winged helix DNA-binding domain"/>
    <property type="match status" value="1"/>
</dbReference>
<evidence type="ECO:0000259" key="5">
    <source>
        <dbReference type="PROSITE" id="PS50931"/>
    </source>
</evidence>
<keyword evidence="3" id="KW-0238">DNA-binding</keyword>
<accession>A0A1V4IKN9</accession>
<comment type="caution">
    <text evidence="6">The sequence shown here is derived from an EMBL/GenBank/DDBJ whole genome shotgun (WGS) entry which is preliminary data.</text>
</comment>
<comment type="similarity">
    <text evidence="1">Belongs to the LysR transcriptional regulatory family.</text>
</comment>
<dbReference type="PANTHER" id="PTHR30346:SF0">
    <property type="entry name" value="HCA OPERON TRANSCRIPTIONAL ACTIVATOR HCAR"/>
    <property type="match status" value="1"/>
</dbReference>
<evidence type="ECO:0000256" key="3">
    <source>
        <dbReference type="ARBA" id="ARBA00023125"/>
    </source>
</evidence>
<dbReference type="GO" id="GO:0003700">
    <property type="term" value="F:DNA-binding transcription factor activity"/>
    <property type="evidence" value="ECO:0007669"/>
    <property type="project" value="InterPro"/>
</dbReference>
<evidence type="ECO:0000313" key="6">
    <source>
        <dbReference type="EMBL" id="OPJ60047.1"/>
    </source>
</evidence>
<evidence type="ECO:0000256" key="4">
    <source>
        <dbReference type="ARBA" id="ARBA00023163"/>
    </source>
</evidence>
<dbReference type="InterPro" id="IPR000847">
    <property type="entry name" value="LysR_HTH_N"/>
</dbReference>
<name>A0A1V4IKN9_9CLOT</name>
<dbReference type="OrthoDB" id="9803714at2"/>
<protein>
    <submittedName>
        <fullName evidence="6">HTH-type transcriptional regulator GltC</fullName>
    </submittedName>
</protein>
<dbReference type="SUPFAM" id="SSF46785">
    <property type="entry name" value="Winged helix' DNA-binding domain"/>
    <property type="match status" value="1"/>
</dbReference>
<dbReference type="GO" id="GO:0003677">
    <property type="term" value="F:DNA binding"/>
    <property type="evidence" value="ECO:0007669"/>
    <property type="project" value="UniProtKB-KW"/>
</dbReference>
<dbReference type="FunFam" id="1.10.10.10:FF:000001">
    <property type="entry name" value="LysR family transcriptional regulator"/>
    <property type="match status" value="1"/>
</dbReference>
<dbReference type="STRING" id="1450648.CLORY_30210"/>
<reference evidence="6 7" key="1">
    <citation type="submission" date="2017-03" db="EMBL/GenBank/DDBJ databases">
        <title>Genome sequence of Clostridium oryzae DSM 28571.</title>
        <authorList>
            <person name="Poehlein A."/>
            <person name="Daniel R."/>
        </authorList>
    </citation>
    <scope>NUCLEOTIDE SEQUENCE [LARGE SCALE GENOMIC DNA]</scope>
    <source>
        <strain evidence="6 7">DSM 28571</strain>
    </source>
</reference>
<dbReference type="InterPro" id="IPR036388">
    <property type="entry name" value="WH-like_DNA-bd_sf"/>
</dbReference>
<evidence type="ECO:0000256" key="1">
    <source>
        <dbReference type="ARBA" id="ARBA00009437"/>
    </source>
</evidence>
<dbReference type="GO" id="GO:0032993">
    <property type="term" value="C:protein-DNA complex"/>
    <property type="evidence" value="ECO:0007669"/>
    <property type="project" value="TreeGrafter"/>
</dbReference>
<proteinExistence type="inferred from homology"/>
<feature type="domain" description="HTH lysR-type" evidence="5">
    <location>
        <begin position="1"/>
        <end position="58"/>
    </location>
</feature>
<dbReference type="PANTHER" id="PTHR30346">
    <property type="entry name" value="TRANSCRIPTIONAL DUAL REGULATOR HCAR-RELATED"/>
    <property type="match status" value="1"/>
</dbReference>
<keyword evidence="4" id="KW-0804">Transcription</keyword>
<dbReference type="Proteomes" id="UP000190080">
    <property type="component" value="Unassembled WGS sequence"/>
</dbReference>
<keyword evidence="7" id="KW-1185">Reference proteome</keyword>
<organism evidence="6 7">
    <name type="scientific">Clostridium oryzae</name>
    <dbReference type="NCBI Taxonomy" id="1450648"/>
    <lineage>
        <taxon>Bacteria</taxon>
        <taxon>Bacillati</taxon>
        <taxon>Bacillota</taxon>
        <taxon>Clostridia</taxon>
        <taxon>Eubacteriales</taxon>
        <taxon>Clostridiaceae</taxon>
        <taxon>Clostridium</taxon>
    </lineage>
</organism>
<gene>
    <name evidence="6" type="primary">gltC_2</name>
    <name evidence="6" type="ORF">CLORY_30210</name>
</gene>
<dbReference type="PROSITE" id="PS50931">
    <property type="entry name" value="HTH_LYSR"/>
    <property type="match status" value="1"/>
</dbReference>
<sequence length="153" mass="17385">MTLQQLKYAIEVAGKGSMSEAAKNLFISQPSLSSAIKDLEKEIGITIFTRTNKGIILSIEGVEFIGYARQVVEQTELLEQKYLNAKPSKQKFMVSTQHYSFAVNAFVSLIKEYGFDEYEFTLKETKTYEIIDDVKNLRSEIGILYISCTARCR</sequence>
<dbReference type="PRINTS" id="PR00039">
    <property type="entry name" value="HTHLYSR"/>
</dbReference>
<evidence type="ECO:0000256" key="2">
    <source>
        <dbReference type="ARBA" id="ARBA00023015"/>
    </source>
</evidence>
<dbReference type="AlphaFoldDB" id="A0A1V4IKN9"/>
<dbReference type="Pfam" id="PF00126">
    <property type="entry name" value="HTH_1"/>
    <property type="match status" value="1"/>
</dbReference>